<protein>
    <submittedName>
        <fullName evidence="2">ABC transporter permease</fullName>
    </submittedName>
</protein>
<feature type="transmembrane region" description="Helical" evidence="1">
    <location>
        <begin position="20"/>
        <end position="41"/>
    </location>
</feature>
<evidence type="ECO:0000256" key="1">
    <source>
        <dbReference type="SAM" id="Phobius"/>
    </source>
</evidence>
<keyword evidence="1" id="KW-0472">Membrane</keyword>
<sequence length="222" mass="24045">YCLLAWTWLRAAARYPVSMAMLSVSAAVVSGLDLLAIILMFTHTREMGGFTAVEVMFLYGTSVLAFSIADATFGTAERLGQHIRQGTLDSMLVRPVSPLIQIATEDFSPRRFGKLIPAVVVLAFVLPRLEVSWDAGRIAMVPAMVLCGIAIFGGLWVLAASVNFVLIEGHAATKAVTYGGAHLTQYPMSVFARDFVRGVTFAVPLAFVHARPALYVLDRPDP</sequence>
<keyword evidence="1" id="KW-0812">Transmembrane</keyword>
<feature type="non-terminal residue" evidence="2">
    <location>
        <position position="222"/>
    </location>
</feature>
<keyword evidence="3" id="KW-1185">Reference proteome</keyword>
<accession>A0ABW3CHS0</accession>
<gene>
    <name evidence="2" type="ORF">ACFQ07_12965</name>
</gene>
<feature type="transmembrane region" description="Helical" evidence="1">
    <location>
        <begin position="48"/>
        <end position="69"/>
    </location>
</feature>
<dbReference type="EMBL" id="JBHTIR010001920">
    <property type="protein sequence ID" value="MFD0853144.1"/>
    <property type="molecule type" value="Genomic_DNA"/>
</dbReference>
<evidence type="ECO:0000313" key="2">
    <source>
        <dbReference type="EMBL" id="MFD0853144.1"/>
    </source>
</evidence>
<dbReference type="PANTHER" id="PTHR36833">
    <property type="entry name" value="SLR0610 PROTEIN-RELATED"/>
    <property type="match status" value="1"/>
</dbReference>
<feature type="transmembrane region" description="Helical" evidence="1">
    <location>
        <begin position="143"/>
        <end position="167"/>
    </location>
</feature>
<dbReference type="Pfam" id="PF06182">
    <property type="entry name" value="ABC2_membrane_6"/>
    <property type="match status" value="1"/>
</dbReference>
<dbReference type="Proteomes" id="UP001597083">
    <property type="component" value="Unassembled WGS sequence"/>
</dbReference>
<organism evidence="2 3">
    <name type="scientific">Actinomadura adrarensis</name>
    <dbReference type="NCBI Taxonomy" id="1819600"/>
    <lineage>
        <taxon>Bacteria</taxon>
        <taxon>Bacillati</taxon>
        <taxon>Actinomycetota</taxon>
        <taxon>Actinomycetes</taxon>
        <taxon>Streptosporangiales</taxon>
        <taxon>Thermomonosporaceae</taxon>
        <taxon>Actinomadura</taxon>
    </lineage>
</organism>
<name>A0ABW3CHS0_9ACTN</name>
<feature type="non-terminal residue" evidence="2">
    <location>
        <position position="1"/>
    </location>
</feature>
<comment type="caution">
    <text evidence="2">The sequence shown here is derived from an EMBL/GenBank/DDBJ whole genome shotgun (WGS) entry which is preliminary data.</text>
</comment>
<dbReference type="InterPro" id="IPR010390">
    <property type="entry name" value="ABC-2_transporter-like"/>
</dbReference>
<feature type="transmembrane region" description="Helical" evidence="1">
    <location>
        <begin position="195"/>
        <end position="217"/>
    </location>
</feature>
<reference evidence="3" key="1">
    <citation type="journal article" date="2019" name="Int. J. Syst. Evol. Microbiol.">
        <title>The Global Catalogue of Microorganisms (GCM) 10K type strain sequencing project: providing services to taxonomists for standard genome sequencing and annotation.</title>
        <authorList>
            <consortium name="The Broad Institute Genomics Platform"/>
            <consortium name="The Broad Institute Genome Sequencing Center for Infectious Disease"/>
            <person name="Wu L."/>
            <person name="Ma J."/>
        </authorList>
    </citation>
    <scope>NUCLEOTIDE SEQUENCE [LARGE SCALE GENOMIC DNA]</scope>
    <source>
        <strain evidence="3">JCM 31696</strain>
    </source>
</reference>
<keyword evidence="1" id="KW-1133">Transmembrane helix</keyword>
<evidence type="ECO:0000313" key="3">
    <source>
        <dbReference type="Proteomes" id="UP001597083"/>
    </source>
</evidence>
<dbReference type="PANTHER" id="PTHR36833:SF1">
    <property type="entry name" value="INTEGRAL MEMBRANE TRANSPORT PROTEIN"/>
    <property type="match status" value="1"/>
</dbReference>
<proteinExistence type="predicted"/>